<dbReference type="Pfam" id="PF01702">
    <property type="entry name" value="TGT"/>
    <property type="match status" value="1"/>
</dbReference>
<dbReference type="EMBL" id="PDBW01000001">
    <property type="protein sequence ID" value="PFH02013.1"/>
    <property type="molecule type" value="Genomic_DNA"/>
</dbReference>
<proteinExistence type="predicted"/>
<evidence type="ECO:0000256" key="1">
    <source>
        <dbReference type="ARBA" id="ARBA00022694"/>
    </source>
</evidence>
<comment type="caution">
    <text evidence="4">The sequence shown here is derived from an EMBL/GenBank/DDBJ whole genome shotgun (WGS) entry which is preliminary data.</text>
</comment>
<dbReference type="InterPro" id="IPR036511">
    <property type="entry name" value="TGT-like_sf"/>
</dbReference>
<name>A0AB36TDX5_ACETH</name>
<keyword evidence="1" id="KW-0819">tRNA processing</keyword>
<dbReference type="InterPro" id="IPR002616">
    <property type="entry name" value="tRNA_ribo_trans-like"/>
</dbReference>
<evidence type="ECO:0000313" key="4">
    <source>
        <dbReference type="EMBL" id="PFH02013.1"/>
    </source>
</evidence>
<evidence type="ECO:0000313" key="5">
    <source>
        <dbReference type="Proteomes" id="UP000223596"/>
    </source>
</evidence>
<accession>A0AB36TDX5</accession>
<evidence type="ECO:0000259" key="3">
    <source>
        <dbReference type="Pfam" id="PF01702"/>
    </source>
</evidence>
<dbReference type="SUPFAM" id="SSF51713">
    <property type="entry name" value="tRNA-guanine transglycosylase"/>
    <property type="match status" value="1"/>
</dbReference>
<dbReference type="NCBIfam" id="TIGR00449">
    <property type="entry name" value="tgt_general"/>
    <property type="match status" value="1"/>
</dbReference>
<evidence type="ECO:0000256" key="2">
    <source>
        <dbReference type="ARBA" id="ARBA00022785"/>
    </source>
</evidence>
<reference evidence="4 5" key="1">
    <citation type="submission" date="2017-09" db="EMBL/GenBank/DDBJ databases">
        <title>Evaluation of Pacific Biosciences Sequencing Technology to Finishing C. thermocellum Genome Sequences.</title>
        <authorList>
            <person name="Brown S."/>
        </authorList>
    </citation>
    <scope>NUCLEOTIDE SEQUENCE [LARGE SCALE GENOMIC DNA]</scope>
    <source>
        <strain evidence="4 5">AD2</strain>
    </source>
</reference>
<protein>
    <submittedName>
        <fullName evidence="4">tRNA-guanine family transglycosylase</fullName>
    </submittedName>
</protein>
<dbReference type="PANTHER" id="PTHR46499">
    <property type="entry name" value="QUEUINE TRNA-RIBOSYLTRANSFERASE"/>
    <property type="match status" value="1"/>
</dbReference>
<dbReference type="InterPro" id="IPR050076">
    <property type="entry name" value="ArchSynthase1/Queuine_TRR"/>
</dbReference>
<dbReference type="Gene3D" id="3.20.20.105">
    <property type="entry name" value="Queuine tRNA-ribosyltransferase-like"/>
    <property type="match status" value="1"/>
</dbReference>
<keyword evidence="2" id="KW-0671">Queuosine biosynthesis</keyword>
<dbReference type="PANTHER" id="PTHR46499:SF1">
    <property type="entry name" value="QUEUINE TRNA-RIBOSYLTRANSFERASE"/>
    <property type="match status" value="1"/>
</dbReference>
<gene>
    <name evidence="4" type="ORF">M972_11775</name>
</gene>
<dbReference type="Proteomes" id="UP000223596">
    <property type="component" value="Unassembled WGS sequence"/>
</dbReference>
<feature type="domain" description="tRNA-guanine(15) transglycosylase-like" evidence="3">
    <location>
        <begin position="7"/>
        <end position="327"/>
    </location>
</feature>
<dbReference type="GO" id="GO:0005737">
    <property type="term" value="C:cytoplasm"/>
    <property type="evidence" value="ECO:0007669"/>
    <property type="project" value="TreeGrafter"/>
</dbReference>
<dbReference type="AlphaFoldDB" id="A0AB36TDX5"/>
<dbReference type="GO" id="GO:0008616">
    <property type="term" value="P:tRNA queuosine(34) biosynthetic process"/>
    <property type="evidence" value="ECO:0007669"/>
    <property type="project" value="UniProtKB-KW"/>
</dbReference>
<organism evidence="4 5">
    <name type="scientific">Acetivibrio thermocellus AD2</name>
    <dbReference type="NCBI Taxonomy" id="1138384"/>
    <lineage>
        <taxon>Bacteria</taxon>
        <taxon>Bacillati</taxon>
        <taxon>Bacillota</taxon>
        <taxon>Clostridia</taxon>
        <taxon>Eubacteriales</taxon>
        <taxon>Oscillospiraceae</taxon>
        <taxon>Acetivibrio</taxon>
    </lineage>
</organism>
<sequence>MIFKRTFRLNRGYEVRLPVFIPVYRPGFSINTLEAWHGEPEIEACMVNAFLLYKDKEKRRMFEEGMDLRQYVGGFEGLLCTDSGAFQGFRGSVYLNNKEIVKFQDMIKTDVAAPLDLVTPPGDNRTTAEKKLISTQKRTQEALKLVNYSILAGIQQGGRFLDLRQRSIRELMQMGVRYFGLGSLVPFFNKNHDLKFVGKVIMDAREAVGEEYPIHVYGAGDPLEIPFLVYFGANIFDSSSYAHYANSKFYMTPYGAVNQLELLEQIGYVCNCPICSSHGAEENVMSNTENLSAHNLWTICHVIEEIRFALDNDTLEKMISDILEKHQLIFPGSMLKSSFIELTG</sequence>